<sequence length="50" mass="5597">MKETVEKEWKATEILQKRVLKPGLPSITVNERAAATYVKRSQALILDAGN</sequence>
<comment type="caution">
    <text evidence="1">The sequence shown here is derived from an EMBL/GenBank/DDBJ whole genome shotgun (WGS) entry which is preliminary data.</text>
</comment>
<dbReference type="EMBL" id="FUKM01000057">
    <property type="protein sequence ID" value="SJN14462.1"/>
    <property type="molecule type" value="Genomic_DNA"/>
</dbReference>
<protein>
    <submittedName>
        <fullName evidence="1">Uncharacterized protein</fullName>
    </submittedName>
</protein>
<dbReference type="Proteomes" id="UP000196331">
    <property type="component" value="Unassembled WGS sequence"/>
</dbReference>
<evidence type="ECO:0000313" key="1">
    <source>
        <dbReference type="EMBL" id="SJN14462.1"/>
    </source>
</evidence>
<organism evidence="1 2">
    <name type="scientific">Halomonas citrativorans</name>
    <dbReference type="NCBI Taxonomy" id="2742612"/>
    <lineage>
        <taxon>Bacteria</taxon>
        <taxon>Pseudomonadati</taxon>
        <taxon>Pseudomonadota</taxon>
        <taxon>Gammaproteobacteria</taxon>
        <taxon>Oceanospirillales</taxon>
        <taxon>Halomonadaceae</taxon>
        <taxon>Halomonas</taxon>
    </lineage>
</organism>
<name>A0A1R4I3R7_9GAMM</name>
<reference evidence="1 2" key="1">
    <citation type="submission" date="2017-02" db="EMBL/GenBank/DDBJ databases">
        <authorList>
            <person name="Dridi B."/>
        </authorList>
    </citation>
    <scope>NUCLEOTIDE SEQUENCE [LARGE SCALE GENOMIC DNA]</scope>
    <source>
        <strain evidence="1 2">JB380</strain>
    </source>
</reference>
<accession>A0A1R4I3R7</accession>
<proteinExistence type="predicted"/>
<gene>
    <name evidence="1" type="ORF">CZ787_15265</name>
</gene>
<dbReference type="AlphaFoldDB" id="A0A1R4I3R7"/>
<evidence type="ECO:0000313" key="2">
    <source>
        <dbReference type="Proteomes" id="UP000196331"/>
    </source>
</evidence>